<dbReference type="GO" id="GO:0046872">
    <property type="term" value="F:metal ion binding"/>
    <property type="evidence" value="ECO:0007669"/>
    <property type="project" value="UniProtKB-KW"/>
</dbReference>
<keyword evidence="5" id="KW-0479">Metal-binding</keyword>
<dbReference type="CDD" id="cd03425">
    <property type="entry name" value="NUDIX_MutT_NudA_like"/>
    <property type="match status" value="1"/>
</dbReference>
<evidence type="ECO:0000256" key="9">
    <source>
        <dbReference type="ARBA" id="ARBA00023204"/>
    </source>
</evidence>
<dbReference type="PRINTS" id="PR00502">
    <property type="entry name" value="NUDIXFAMILY"/>
</dbReference>
<evidence type="ECO:0000256" key="5">
    <source>
        <dbReference type="ARBA" id="ARBA00022723"/>
    </source>
</evidence>
<protein>
    <recommendedName>
        <fullName evidence="11">8-oxo-dGTP diphosphatase</fullName>
        <ecNumber evidence="11">3.6.1.55</ecNumber>
    </recommendedName>
</protein>
<evidence type="ECO:0000256" key="2">
    <source>
        <dbReference type="ARBA" id="ARBA00005582"/>
    </source>
</evidence>
<keyword evidence="9" id="KW-0234">DNA repair</keyword>
<dbReference type="InterPro" id="IPR047127">
    <property type="entry name" value="MutT-like"/>
</dbReference>
<dbReference type="Pfam" id="PF00293">
    <property type="entry name" value="NUDIX"/>
    <property type="match status" value="1"/>
</dbReference>
<dbReference type="PANTHER" id="PTHR47707">
    <property type="entry name" value="8-OXO-DGTP DIPHOSPHATASE"/>
    <property type="match status" value="1"/>
</dbReference>
<keyword evidence="3" id="KW-0515">Mutator protein</keyword>
<dbReference type="Gene3D" id="3.90.79.10">
    <property type="entry name" value="Nucleoside Triphosphate Pyrophosphohydrolase"/>
    <property type="match status" value="1"/>
</dbReference>
<dbReference type="GO" id="GO:0006260">
    <property type="term" value="P:DNA replication"/>
    <property type="evidence" value="ECO:0007669"/>
    <property type="project" value="UniProtKB-KW"/>
</dbReference>
<reference evidence="13" key="1">
    <citation type="submission" date="2020-04" db="EMBL/GenBank/DDBJ databases">
        <title>Deep metagenomics examines the oral microbiome during advanced dental caries in children, revealing novel taxa and co-occurrences with host molecules.</title>
        <authorList>
            <person name="Baker J.L."/>
            <person name="Morton J.T."/>
            <person name="Dinis M."/>
            <person name="Alvarez R."/>
            <person name="Tran N.C."/>
            <person name="Knight R."/>
            <person name="Edlund A."/>
        </authorList>
    </citation>
    <scope>NUCLEOTIDE SEQUENCE</scope>
    <source>
        <strain evidence="13">JCVI_22A_bin.2</strain>
    </source>
</reference>
<dbReference type="EMBL" id="JABZGT010000200">
    <property type="protein sequence ID" value="MBF4809333.1"/>
    <property type="molecule type" value="Genomic_DNA"/>
</dbReference>
<organism evidence="13 14">
    <name type="scientific">Lancefieldella parvula</name>
    <dbReference type="NCBI Taxonomy" id="1382"/>
    <lineage>
        <taxon>Bacteria</taxon>
        <taxon>Bacillati</taxon>
        <taxon>Actinomycetota</taxon>
        <taxon>Coriobacteriia</taxon>
        <taxon>Coriobacteriales</taxon>
        <taxon>Atopobiaceae</taxon>
        <taxon>Lancefieldella</taxon>
    </lineage>
</organism>
<evidence type="ECO:0000256" key="10">
    <source>
        <dbReference type="ARBA" id="ARBA00035861"/>
    </source>
</evidence>
<dbReference type="Proteomes" id="UP000772566">
    <property type="component" value="Unassembled WGS sequence"/>
</dbReference>
<dbReference type="InterPro" id="IPR020476">
    <property type="entry name" value="Nudix_hydrolase"/>
</dbReference>
<comment type="cofactor">
    <cofactor evidence="1">
        <name>Mg(2+)</name>
        <dbReference type="ChEBI" id="CHEBI:18420"/>
    </cofactor>
</comment>
<evidence type="ECO:0000313" key="14">
    <source>
        <dbReference type="Proteomes" id="UP000772566"/>
    </source>
</evidence>
<dbReference type="GO" id="GO:0044715">
    <property type="term" value="F:8-oxo-dGDP phosphatase activity"/>
    <property type="evidence" value="ECO:0007669"/>
    <property type="project" value="TreeGrafter"/>
</dbReference>
<comment type="caution">
    <text evidence="13">The sequence shown here is derived from an EMBL/GenBank/DDBJ whole genome shotgun (WGS) entry which is preliminary data.</text>
</comment>
<evidence type="ECO:0000256" key="3">
    <source>
        <dbReference type="ARBA" id="ARBA00022457"/>
    </source>
</evidence>
<dbReference type="InterPro" id="IPR015797">
    <property type="entry name" value="NUDIX_hydrolase-like_dom_sf"/>
</dbReference>
<keyword evidence="8" id="KW-0460">Magnesium</keyword>
<evidence type="ECO:0000256" key="6">
    <source>
        <dbReference type="ARBA" id="ARBA00022763"/>
    </source>
</evidence>
<evidence type="ECO:0000256" key="8">
    <source>
        <dbReference type="ARBA" id="ARBA00022842"/>
    </source>
</evidence>
<evidence type="ECO:0000256" key="11">
    <source>
        <dbReference type="ARBA" id="ARBA00038905"/>
    </source>
</evidence>
<proteinExistence type="inferred from homology"/>
<dbReference type="PANTHER" id="PTHR47707:SF1">
    <property type="entry name" value="NUDIX HYDROLASE FAMILY PROTEIN"/>
    <property type="match status" value="1"/>
</dbReference>
<keyword evidence="4" id="KW-0235">DNA replication</keyword>
<keyword evidence="6" id="KW-0227">DNA damage</keyword>
<gene>
    <name evidence="13" type="ORF">HXK23_03810</name>
</gene>
<accession>A0A930W2L9</accession>
<dbReference type="InterPro" id="IPR000086">
    <property type="entry name" value="NUDIX_hydrolase_dom"/>
</dbReference>
<dbReference type="GO" id="GO:0006281">
    <property type="term" value="P:DNA repair"/>
    <property type="evidence" value="ECO:0007669"/>
    <property type="project" value="UniProtKB-KW"/>
</dbReference>
<dbReference type="PROSITE" id="PS51462">
    <property type="entry name" value="NUDIX"/>
    <property type="match status" value="1"/>
</dbReference>
<keyword evidence="7" id="KW-0378">Hydrolase</keyword>
<feature type="domain" description="Nudix hydrolase" evidence="12">
    <location>
        <begin position="4"/>
        <end position="134"/>
    </location>
</feature>
<comment type="catalytic activity">
    <reaction evidence="10">
        <text>8-oxo-dGTP + H2O = 8-oxo-dGMP + diphosphate + H(+)</text>
        <dbReference type="Rhea" id="RHEA:31575"/>
        <dbReference type="ChEBI" id="CHEBI:15377"/>
        <dbReference type="ChEBI" id="CHEBI:15378"/>
        <dbReference type="ChEBI" id="CHEBI:33019"/>
        <dbReference type="ChEBI" id="CHEBI:63224"/>
        <dbReference type="ChEBI" id="CHEBI:77896"/>
        <dbReference type="EC" id="3.6.1.55"/>
    </reaction>
</comment>
<evidence type="ECO:0000256" key="7">
    <source>
        <dbReference type="ARBA" id="ARBA00022801"/>
    </source>
</evidence>
<name>A0A930W2L9_9ACTN</name>
<comment type="similarity">
    <text evidence="2">Belongs to the Nudix hydrolase family.</text>
</comment>
<evidence type="ECO:0000256" key="4">
    <source>
        <dbReference type="ARBA" id="ARBA00022705"/>
    </source>
</evidence>
<evidence type="ECO:0000259" key="12">
    <source>
        <dbReference type="PROSITE" id="PS51462"/>
    </source>
</evidence>
<evidence type="ECO:0000256" key="1">
    <source>
        <dbReference type="ARBA" id="ARBA00001946"/>
    </source>
</evidence>
<dbReference type="SUPFAM" id="SSF55811">
    <property type="entry name" value="Nudix"/>
    <property type="match status" value="1"/>
</dbReference>
<dbReference type="GO" id="GO:0008413">
    <property type="term" value="F:8-oxo-7,8-dihydroguanosine triphosphate pyrophosphatase activity"/>
    <property type="evidence" value="ECO:0007669"/>
    <property type="project" value="TreeGrafter"/>
</dbReference>
<dbReference type="EC" id="3.6.1.55" evidence="11"/>
<dbReference type="GO" id="GO:0044716">
    <property type="term" value="F:8-oxo-GDP phosphatase activity"/>
    <property type="evidence" value="ECO:0007669"/>
    <property type="project" value="TreeGrafter"/>
</dbReference>
<dbReference type="AlphaFoldDB" id="A0A930W2L9"/>
<evidence type="ECO:0000313" key="13">
    <source>
        <dbReference type="EMBL" id="MBF4809333.1"/>
    </source>
</evidence>
<dbReference type="GO" id="GO:0035539">
    <property type="term" value="F:8-oxo-7,8-dihydrodeoxyguanosine triphosphate pyrophosphatase activity"/>
    <property type="evidence" value="ECO:0007669"/>
    <property type="project" value="UniProtKB-EC"/>
</dbReference>
<sequence>MSEAKTVNVAAAIFYKDNKILAACRADADNAGFWEFPGGKVEAGETSEQAMRREIQEELHCSVQAAFFYDTVAYSYPTFDLHMDCYICTLSESEEPVADPEIHSELRWLAQNELLDVQWLPADIELIKQLGTFWNDIFASQHL</sequence>